<proteinExistence type="predicted"/>
<evidence type="ECO:0000256" key="2">
    <source>
        <dbReference type="PROSITE-ProRule" id="PRU00176"/>
    </source>
</evidence>
<dbReference type="STRING" id="52247.A0A4T0X143"/>
<evidence type="ECO:0000256" key="1">
    <source>
        <dbReference type="ARBA" id="ARBA00022884"/>
    </source>
</evidence>
<dbReference type="GO" id="GO:0005737">
    <property type="term" value="C:cytoplasm"/>
    <property type="evidence" value="ECO:0007669"/>
    <property type="project" value="TreeGrafter"/>
</dbReference>
<dbReference type="InterPro" id="IPR000504">
    <property type="entry name" value="RRM_dom"/>
</dbReference>
<dbReference type="SUPFAM" id="SSF54928">
    <property type="entry name" value="RNA-binding domain, RBD"/>
    <property type="match status" value="1"/>
</dbReference>
<keyword evidence="6" id="KW-1185">Reference proteome</keyword>
<accession>A0A4T0X143</accession>
<evidence type="ECO:0000259" key="4">
    <source>
        <dbReference type="PROSITE" id="PS50102"/>
    </source>
</evidence>
<dbReference type="Gene3D" id="3.30.70.330">
    <property type="match status" value="2"/>
</dbReference>
<feature type="domain" description="RRM" evidence="4">
    <location>
        <begin position="155"/>
        <end position="228"/>
    </location>
</feature>
<gene>
    <name evidence="5" type="ORF">CANINC_002452</name>
</gene>
<dbReference type="OrthoDB" id="266020at2759"/>
<dbReference type="SMART" id="SM00360">
    <property type="entry name" value="RRM"/>
    <property type="match status" value="2"/>
</dbReference>
<feature type="region of interest" description="Disordered" evidence="3">
    <location>
        <begin position="117"/>
        <end position="143"/>
    </location>
</feature>
<evidence type="ECO:0000256" key="3">
    <source>
        <dbReference type="SAM" id="MobiDB-lite"/>
    </source>
</evidence>
<keyword evidence="1 2" id="KW-0694">RNA-binding</keyword>
<evidence type="ECO:0000313" key="6">
    <source>
        <dbReference type="Proteomes" id="UP000307173"/>
    </source>
</evidence>
<dbReference type="InterPro" id="IPR050374">
    <property type="entry name" value="RRT5_SRSF_SR"/>
</dbReference>
<dbReference type="GO" id="GO:0003729">
    <property type="term" value="F:mRNA binding"/>
    <property type="evidence" value="ECO:0007669"/>
    <property type="project" value="TreeGrafter"/>
</dbReference>
<dbReference type="PANTHER" id="PTHR23003">
    <property type="entry name" value="RNA RECOGNITION MOTIF RRM DOMAIN CONTAINING PROTEIN"/>
    <property type="match status" value="1"/>
</dbReference>
<dbReference type="Proteomes" id="UP000307173">
    <property type="component" value="Unassembled WGS sequence"/>
</dbReference>
<dbReference type="InterPro" id="IPR012677">
    <property type="entry name" value="Nucleotide-bd_a/b_plait_sf"/>
</dbReference>
<reference evidence="5 6" key="1">
    <citation type="journal article" date="2019" name="Front. Genet.">
        <title>Whole-Genome Sequencing of the Opportunistic Yeast Pathogen Candida inconspicua Uncovers Its Hybrid Origin.</title>
        <authorList>
            <person name="Mixao V."/>
            <person name="Hansen A.P."/>
            <person name="Saus E."/>
            <person name="Boekhout T."/>
            <person name="Lass-Florl C."/>
            <person name="Gabaldon T."/>
        </authorList>
    </citation>
    <scope>NUCLEOTIDE SEQUENCE [LARGE SCALE GENOMIC DNA]</scope>
    <source>
        <strain evidence="5 6">CBS 180</strain>
    </source>
</reference>
<sequence length="228" mass="26070">MVLRSIHTLYAKNLNEKVSLNKLHDSLKTLFTDAGFQVLHIQACKNLALRGQAYISFNKNVDLNQVIETLNTKLLFDKPIVLQVAKQNSDVVLERFSSHSEYQEFLGKVRKERLDRRSSRIGGEKRKRGELEDKDMNSGENTKKRKVAINTVPNKMMIITNLSEDVTQKDLIDLLSKYDGFLTANYVSVRHLALIEFESEQDAIKCYKELGSDVMIKGKSSLLTYAKK</sequence>
<dbReference type="AlphaFoldDB" id="A0A4T0X143"/>
<dbReference type="InterPro" id="IPR035979">
    <property type="entry name" value="RBD_domain_sf"/>
</dbReference>
<comment type="caution">
    <text evidence="5">The sequence shown here is derived from an EMBL/GenBank/DDBJ whole genome shotgun (WGS) entry which is preliminary data.</text>
</comment>
<feature type="compositionally biased region" description="Basic and acidic residues" evidence="3">
    <location>
        <begin position="117"/>
        <end position="137"/>
    </location>
</feature>
<name>A0A4T0X143_9ASCO</name>
<dbReference type="PROSITE" id="PS50102">
    <property type="entry name" value="RRM"/>
    <property type="match status" value="2"/>
</dbReference>
<evidence type="ECO:0000313" key="5">
    <source>
        <dbReference type="EMBL" id="TID28457.1"/>
    </source>
</evidence>
<organism evidence="5 6">
    <name type="scientific">Pichia inconspicua</name>
    <dbReference type="NCBI Taxonomy" id="52247"/>
    <lineage>
        <taxon>Eukaryota</taxon>
        <taxon>Fungi</taxon>
        <taxon>Dikarya</taxon>
        <taxon>Ascomycota</taxon>
        <taxon>Saccharomycotina</taxon>
        <taxon>Pichiomycetes</taxon>
        <taxon>Pichiales</taxon>
        <taxon>Pichiaceae</taxon>
        <taxon>Pichia</taxon>
    </lineage>
</organism>
<protein>
    <recommendedName>
        <fullName evidence="4">RRM domain-containing protein</fullName>
    </recommendedName>
</protein>
<dbReference type="GO" id="GO:0005634">
    <property type="term" value="C:nucleus"/>
    <property type="evidence" value="ECO:0007669"/>
    <property type="project" value="TreeGrafter"/>
</dbReference>
<dbReference type="Pfam" id="PF00076">
    <property type="entry name" value="RRM_1"/>
    <property type="match status" value="1"/>
</dbReference>
<feature type="domain" description="RRM" evidence="4">
    <location>
        <begin position="7"/>
        <end position="87"/>
    </location>
</feature>
<dbReference type="EMBL" id="SELW01000396">
    <property type="protein sequence ID" value="TID28457.1"/>
    <property type="molecule type" value="Genomic_DNA"/>
</dbReference>